<feature type="domain" description="Methyltransferase" evidence="4">
    <location>
        <begin position="49"/>
        <end position="138"/>
    </location>
</feature>
<keyword evidence="1 5" id="KW-0489">Methyltransferase</keyword>
<dbReference type="STRING" id="578942.SAMN05216289_106115"/>
<dbReference type="CDD" id="cd02440">
    <property type="entry name" value="AdoMet_MTases"/>
    <property type="match status" value="1"/>
</dbReference>
<accession>A0A1I4WWB8</accession>
<dbReference type="GO" id="GO:0008168">
    <property type="term" value="F:methyltransferase activity"/>
    <property type="evidence" value="ECO:0007669"/>
    <property type="project" value="UniProtKB-KW"/>
</dbReference>
<dbReference type="SUPFAM" id="SSF53335">
    <property type="entry name" value="S-adenosyl-L-methionine-dependent methyltransferases"/>
    <property type="match status" value="1"/>
</dbReference>
<dbReference type="Pfam" id="PF13649">
    <property type="entry name" value="Methyltransf_25"/>
    <property type="match status" value="1"/>
</dbReference>
<gene>
    <name evidence="5" type="ORF">SAMN05216289_106115</name>
</gene>
<evidence type="ECO:0000259" key="4">
    <source>
        <dbReference type="Pfam" id="PF13649"/>
    </source>
</evidence>
<reference evidence="5 6" key="1">
    <citation type="submission" date="2016-10" db="EMBL/GenBank/DDBJ databases">
        <authorList>
            <person name="de Groot N.N."/>
        </authorList>
    </citation>
    <scope>NUCLEOTIDE SEQUENCE [LARGE SCALE GENOMIC DNA]</scope>
    <source>
        <strain evidence="5 6">CGMCC 1.7659</strain>
    </source>
</reference>
<dbReference type="PANTHER" id="PTHR43464">
    <property type="entry name" value="METHYLTRANSFERASE"/>
    <property type="match status" value="1"/>
</dbReference>
<keyword evidence="2 5" id="KW-0808">Transferase</keyword>
<dbReference type="InterPro" id="IPR041698">
    <property type="entry name" value="Methyltransf_25"/>
</dbReference>
<evidence type="ECO:0000313" key="5">
    <source>
        <dbReference type="EMBL" id="SFN17765.1"/>
    </source>
</evidence>
<dbReference type="EMBL" id="FOVF01000006">
    <property type="protein sequence ID" value="SFN17765.1"/>
    <property type="molecule type" value="Genomic_DNA"/>
</dbReference>
<dbReference type="PANTHER" id="PTHR43464:SF19">
    <property type="entry name" value="UBIQUINONE BIOSYNTHESIS O-METHYLTRANSFERASE, MITOCHONDRIAL"/>
    <property type="match status" value="1"/>
</dbReference>
<keyword evidence="3" id="KW-0949">S-adenosyl-L-methionine</keyword>
<dbReference type="GO" id="GO:0032259">
    <property type="term" value="P:methylation"/>
    <property type="evidence" value="ECO:0007669"/>
    <property type="project" value="UniProtKB-KW"/>
</dbReference>
<dbReference type="Gene3D" id="3.40.50.150">
    <property type="entry name" value="Vaccinia Virus protein VP39"/>
    <property type="match status" value="1"/>
</dbReference>
<dbReference type="InterPro" id="IPR029063">
    <property type="entry name" value="SAM-dependent_MTases_sf"/>
</dbReference>
<dbReference type="AlphaFoldDB" id="A0A1I4WWB8"/>
<dbReference type="Proteomes" id="UP000198575">
    <property type="component" value="Unassembled WGS sequence"/>
</dbReference>
<dbReference type="OrthoDB" id="9791837at2"/>
<dbReference type="RefSeq" id="WP_092406239.1">
    <property type="nucleotide sequence ID" value="NZ_FOVF01000006.1"/>
</dbReference>
<protein>
    <submittedName>
        <fullName evidence="5">Methyltransferase domain-containing protein</fullName>
    </submittedName>
</protein>
<organism evidence="5 6">
    <name type="scientific">Dokdonella immobilis</name>
    <dbReference type="NCBI Taxonomy" id="578942"/>
    <lineage>
        <taxon>Bacteria</taxon>
        <taxon>Pseudomonadati</taxon>
        <taxon>Pseudomonadota</taxon>
        <taxon>Gammaproteobacteria</taxon>
        <taxon>Lysobacterales</taxon>
        <taxon>Rhodanobacteraceae</taxon>
        <taxon>Dokdonella</taxon>
    </lineage>
</organism>
<sequence length="221" mass="24140">MTDAEIIERWQSNSEPWTRAVREGRIGSRLLATDAAIVDAVLARKPTTVLDIGCGEGWLARALATRGIDVLGVDAVADLVAQARRAGGGRFEVLSHEALADGVLDTRFDVCVCNFSLLGEASVERLLARMPDLLVAGGALIVQTLHPPTVDPAQPYRDGWREGSWCGIDVEFQAPAPWYFRTLESWVRLFADSGLRIESLREPLHPRTAMPLSLVLVGERA</sequence>
<evidence type="ECO:0000256" key="1">
    <source>
        <dbReference type="ARBA" id="ARBA00022603"/>
    </source>
</evidence>
<keyword evidence="6" id="KW-1185">Reference proteome</keyword>
<proteinExistence type="predicted"/>
<evidence type="ECO:0000313" key="6">
    <source>
        <dbReference type="Proteomes" id="UP000198575"/>
    </source>
</evidence>
<evidence type="ECO:0000256" key="2">
    <source>
        <dbReference type="ARBA" id="ARBA00022679"/>
    </source>
</evidence>
<evidence type="ECO:0000256" key="3">
    <source>
        <dbReference type="ARBA" id="ARBA00022691"/>
    </source>
</evidence>
<name>A0A1I4WWB8_9GAMM</name>